<comment type="caution">
    <text evidence="1">The sequence shown here is derived from an EMBL/GenBank/DDBJ whole genome shotgun (WGS) entry which is preliminary data.</text>
</comment>
<dbReference type="AlphaFoldDB" id="A0A813I444"/>
<reference evidence="1" key="1">
    <citation type="submission" date="2021-02" db="EMBL/GenBank/DDBJ databases">
        <authorList>
            <person name="Dougan E. K."/>
            <person name="Rhodes N."/>
            <person name="Thang M."/>
            <person name="Chan C."/>
        </authorList>
    </citation>
    <scope>NUCLEOTIDE SEQUENCE</scope>
</reference>
<organism evidence="1 2">
    <name type="scientific">Polarella glacialis</name>
    <name type="common">Dinoflagellate</name>
    <dbReference type="NCBI Taxonomy" id="89957"/>
    <lineage>
        <taxon>Eukaryota</taxon>
        <taxon>Sar</taxon>
        <taxon>Alveolata</taxon>
        <taxon>Dinophyceae</taxon>
        <taxon>Suessiales</taxon>
        <taxon>Suessiaceae</taxon>
        <taxon>Polarella</taxon>
    </lineage>
</organism>
<dbReference type="SUPFAM" id="SSF55608">
    <property type="entry name" value="Homing endonucleases"/>
    <property type="match status" value="1"/>
</dbReference>
<name>A0A813I444_POLGL</name>
<dbReference type="EMBL" id="CAJNNW010003789">
    <property type="protein sequence ID" value="CAE8645739.1"/>
    <property type="molecule type" value="Genomic_DNA"/>
</dbReference>
<evidence type="ECO:0008006" key="3">
    <source>
        <dbReference type="Google" id="ProtNLM"/>
    </source>
</evidence>
<proteinExistence type="predicted"/>
<dbReference type="Proteomes" id="UP000626109">
    <property type="component" value="Unassembled WGS sequence"/>
</dbReference>
<gene>
    <name evidence="1" type="ORF">PGLA2088_LOCUS4173</name>
</gene>
<accession>A0A813I444</accession>
<sequence length="318" mass="35051">MAGFFDGDGCVAVLPKGVGFKLNIGQSSSNGEAVLLFQRSFGGGIYRGACGTGVRKPVIQWSLGGVAAKQAAALLGQIPSLKQPQLQIAAFCPVDASLRCNMVTELQRLKRESPETGNCCSWSFVAGFFDAEGYISTPKHGQLRLELTQNHRAPLYAIKCFIEQELELIQHGRSELNVAIYSDRSAYKLVINSGSVCKIVLQKLLTAGLAVKKRQAELALTICDSNGTEVREQLAKLVGDQARYQRLEANGRQRAKDISVVQARINRYRAAGKSAEVEGFRLHLKAWRERHALCTAEERYALLRRDIRALLRQDARAF</sequence>
<dbReference type="InterPro" id="IPR027434">
    <property type="entry name" value="Homing_endonucl"/>
</dbReference>
<protein>
    <recommendedName>
        <fullName evidence="3">Homing endonuclease LAGLIDADG domain-containing protein</fullName>
    </recommendedName>
</protein>
<dbReference type="Gene3D" id="3.10.28.10">
    <property type="entry name" value="Homing endonucleases"/>
    <property type="match status" value="1"/>
</dbReference>
<evidence type="ECO:0000313" key="1">
    <source>
        <dbReference type="EMBL" id="CAE8645739.1"/>
    </source>
</evidence>
<evidence type="ECO:0000313" key="2">
    <source>
        <dbReference type="Proteomes" id="UP000626109"/>
    </source>
</evidence>